<dbReference type="InterPro" id="IPR000608">
    <property type="entry name" value="UBC"/>
</dbReference>
<reference evidence="2 3" key="1">
    <citation type="submission" date="2017-12" db="EMBL/GenBank/DDBJ databases">
        <title>Integrating genomic resources of turbot (Scophthalmus maximus) in depth evaluation of genetic and physical mapping variation across individuals.</title>
        <authorList>
            <person name="Martinez P."/>
        </authorList>
    </citation>
    <scope>NUCLEOTIDE SEQUENCE [LARGE SCALE GENOMIC DNA]</scope>
</reference>
<dbReference type="CDD" id="cd23807">
    <property type="entry name" value="UEV_UBE2V"/>
    <property type="match status" value="1"/>
</dbReference>
<organism evidence="2 3">
    <name type="scientific">Scophthalmus maximus</name>
    <name type="common">Turbot</name>
    <name type="synonym">Psetta maxima</name>
    <dbReference type="NCBI Taxonomy" id="52904"/>
    <lineage>
        <taxon>Eukaryota</taxon>
        <taxon>Metazoa</taxon>
        <taxon>Chordata</taxon>
        <taxon>Craniata</taxon>
        <taxon>Vertebrata</taxon>
        <taxon>Euteleostomi</taxon>
        <taxon>Actinopterygii</taxon>
        <taxon>Neopterygii</taxon>
        <taxon>Teleostei</taxon>
        <taxon>Neoteleostei</taxon>
        <taxon>Acanthomorphata</taxon>
        <taxon>Carangaria</taxon>
        <taxon>Pleuronectiformes</taxon>
        <taxon>Pleuronectoidei</taxon>
        <taxon>Scophthalmidae</taxon>
        <taxon>Scophthalmus</taxon>
    </lineage>
</organism>
<dbReference type="AlphaFoldDB" id="A0A2U9BI71"/>
<dbReference type="PANTHER" id="PTHR24068">
    <property type="entry name" value="UBIQUITIN-CONJUGATING ENZYME E2"/>
    <property type="match status" value="1"/>
</dbReference>
<protein>
    <submittedName>
        <fullName evidence="2">Putative ubiquitin-conjugating enzyme E2 variant 1-like isoform 3</fullName>
    </submittedName>
</protein>
<name>A0A2U9BI71_SCOMX</name>
<evidence type="ECO:0000313" key="2">
    <source>
        <dbReference type="EMBL" id="AWP03529.1"/>
    </source>
</evidence>
<keyword evidence="3" id="KW-1185">Reference proteome</keyword>
<proteinExistence type="predicted"/>
<dbReference type="EMBL" id="CP026248">
    <property type="protein sequence ID" value="AWP03529.1"/>
    <property type="molecule type" value="Genomic_DNA"/>
</dbReference>
<dbReference type="PROSITE" id="PS50127">
    <property type="entry name" value="UBC_2"/>
    <property type="match status" value="1"/>
</dbReference>
<evidence type="ECO:0000259" key="1">
    <source>
        <dbReference type="PROSITE" id="PS50127"/>
    </source>
</evidence>
<gene>
    <name evidence="2" type="ORF">SMAX5B_015038</name>
</gene>
<dbReference type="Pfam" id="PF00179">
    <property type="entry name" value="UQ_con"/>
    <property type="match status" value="1"/>
</dbReference>
<feature type="domain" description="UBC core" evidence="1">
    <location>
        <begin position="12"/>
        <end position="118"/>
    </location>
</feature>
<evidence type="ECO:0000313" key="3">
    <source>
        <dbReference type="Proteomes" id="UP000246464"/>
    </source>
</evidence>
<dbReference type="Proteomes" id="UP000246464">
    <property type="component" value="Chromosome 6"/>
</dbReference>
<sequence>MTNMAVAGVVVPRSFRLLEELEEGQKGVGDGTVSWGLEDDDDMTLTHWNGMIIGPTKTVYEGRIYSLKIECGPRYPEYPPLVRFVNKIHLSGVHNSNGLVSIRVPLHIHPFFPDSSTF</sequence>
<dbReference type="InterPro" id="IPR016135">
    <property type="entry name" value="UBQ-conjugating_enzyme/RWD"/>
</dbReference>
<dbReference type="Gene3D" id="3.10.110.10">
    <property type="entry name" value="Ubiquitin Conjugating Enzyme"/>
    <property type="match status" value="1"/>
</dbReference>
<dbReference type="SUPFAM" id="SSF54495">
    <property type="entry name" value="UBC-like"/>
    <property type="match status" value="1"/>
</dbReference>
<accession>A0A2U9BI71</accession>